<dbReference type="Proteomes" id="UP000274097">
    <property type="component" value="Unassembled WGS sequence"/>
</dbReference>
<dbReference type="AlphaFoldDB" id="A0A3A9JGH0"/>
<proteinExistence type="predicted"/>
<dbReference type="InterPro" id="IPR042098">
    <property type="entry name" value="TauD-like_sf"/>
</dbReference>
<accession>A0A3A9JGH0</accession>
<dbReference type="EMBL" id="RFLX01000007">
    <property type="protein sequence ID" value="RMI24724.1"/>
    <property type="molecule type" value="Genomic_DNA"/>
</dbReference>
<comment type="caution">
    <text evidence="2">The sequence shown here is derived from an EMBL/GenBank/DDBJ whole genome shotgun (WGS) entry which is preliminary data.</text>
</comment>
<name>A0A3A9JGH0_9PROT</name>
<evidence type="ECO:0000313" key="5">
    <source>
        <dbReference type="Proteomes" id="UP000278036"/>
    </source>
</evidence>
<evidence type="ECO:0000313" key="3">
    <source>
        <dbReference type="EMBL" id="RMI24724.1"/>
    </source>
</evidence>
<keyword evidence="1" id="KW-0560">Oxidoreductase</keyword>
<reference evidence="2 5" key="1">
    <citation type="submission" date="2018-09" db="EMBL/GenBank/DDBJ databases">
        <title>Roseomonas sp. nov., isolated from feces of Tibetan antelopes in the Qinghai-Tibet plateau, China.</title>
        <authorList>
            <person name="Tian Z."/>
        </authorList>
    </citation>
    <scope>NUCLEOTIDE SEQUENCE [LARGE SCALE GENOMIC DNA]</scope>
    <source>
        <strain evidence="3 4">Z23</strain>
        <strain evidence="2 5">Z24</strain>
    </source>
</reference>
<dbReference type="RefSeq" id="WP_120638676.1">
    <property type="nucleotide sequence ID" value="NZ_RAQU01000068.1"/>
</dbReference>
<dbReference type="Proteomes" id="UP000278036">
    <property type="component" value="Unassembled WGS sequence"/>
</dbReference>
<dbReference type="InParanoid" id="A0A3A9JGH0"/>
<keyword evidence="4" id="KW-1185">Reference proteome</keyword>
<dbReference type="OrthoDB" id="7267715at2"/>
<evidence type="ECO:0000313" key="2">
    <source>
        <dbReference type="EMBL" id="RKK03813.1"/>
    </source>
</evidence>
<dbReference type="GO" id="GO:0016706">
    <property type="term" value="F:2-oxoglutarate-dependent dioxygenase activity"/>
    <property type="evidence" value="ECO:0007669"/>
    <property type="project" value="UniProtKB-ARBA"/>
</dbReference>
<sequence>MTEAPPPRRIVPEAGPHLWHAEALSPADWMLPLGVEAAAEAQAAAPGAALPRLDPLLSRVAERLLHGKGFVLLRGLPLPEDPGALLRLLGARIGEVMLFPAGEGSLFNEPCDMLLLLCTDSTTMTLHSAAAVHNALLKTDRAALEAFYQPLPQASGGLEVPVFAVSSGVFSARLDRDAIAHGLAPEALAALDQALEASGPPLNLPLRPGDVLGINPFLVWASRVRSAVAQPLRAREDSRLAEGAFAGMLRS</sequence>
<evidence type="ECO:0008006" key="6">
    <source>
        <dbReference type="Google" id="ProtNLM"/>
    </source>
</evidence>
<protein>
    <recommendedName>
        <fullName evidence="6">TauD/TfdA-like domain-containing protein</fullName>
    </recommendedName>
</protein>
<organism evidence="2 5">
    <name type="scientific">Teichococcus wenyumeiae</name>
    <dbReference type="NCBI Taxonomy" id="2478470"/>
    <lineage>
        <taxon>Bacteria</taxon>
        <taxon>Pseudomonadati</taxon>
        <taxon>Pseudomonadota</taxon>
        <taxon>Alphaproteobacteria</taxon>
        <taxon>Acetobacterales</taxon>
        <taxon>Roseomonadaceae</taxon>
        <taxon>Roseomonas</taxon>
    </lineage>
</organism>
<gene>
    <name evidence="2" type="ORF">D6Z83_12730</name>
    <name evidence="3" type="ORF">EBE87_11275</name>
</gene>
<dbReference type="Gene3D" id="3.60.130.10">
    <property type="entry name" value="Clavaminate synthase-like"/>
    <property type="match status" value="1"/>
</dbReference>
<evidence type="ECO:0000256" key="1">
    <source>
        <dbReference type="ARBA" id="ARBA00023002"/>
    </source>
</evidence>
<evidence type="ECO:0000313" key="4">
    <source>
        <dbReference type="Proteomes" id="UP000274097"/>
    </source>
</evidence>
<dbReference type="EMBL" id="RAQU01000068">
    <property type="protein sequence ID" value="RKK03813.1"/>
    <property type="molecule type" value="Genomic_DNA"/>
</dbReference>
<dbReference type="SUPFAM" id="SSF51197">
    <property type="entry name" value="Clavaminate synthase-like"/>
    <property type="match status" value="1"/>
</dbReference>